<evidence type="ECO:0000256" key="3">
    <source>
        <dbReference type="ARBA" id="ARBA00022555"/>
    </source>
</evidence>
<sequence length="627" mass="70802">MTISEIREQYLKFFADHDHAILPSASLVPENDPTTLFTGSGMQPMVSYLLGEPHPRGVRISDSQKCFRSGDIDEVGDNRHTTFFEMLGNWSLGDYFKQEQISWMFEFLTNRLGLDPQNLYVTVFRGNTELNIPKDEESAALWQSLFASKNIEARIGEDSEKNGMGPGERIFYYGEKKNWWSRMGVPSNMAVGEPGGPDTEMFWDFGANRQLHETSVWKEEPCHVNCDCGRFVEIGNNVFMQYVKKENGFQELSQRNVDFGGGLERIAAAVNGDPDVFRMDVFAPAIQTLLVMSGKQYETHTHAFRVILDHLRAATFLIGDGVNPSNKDQGYFVRRLIRRAVRFAHQLNISENVCAKIGATFIDVYADAYPSLSAAREQVVIELEKEEKKFQQTLKQGMKKFVELLNQEGEKKISGVDAFDLVQSYGFPIELTQELAQENGFVIDIETFKAEKEKHQALSRAGSEQKFKGGLADTSEMSVKYHTATHLLHQALRQVLGDMVVQKGSNITPERLRFDFPYPERLTEDQLKQVEGLVNEAILKKLPVHFEMLTLDEAKARGAIGLFTDKYAEVGDKVKVYFVGDEAMEDVFSKEVCGGPHVSNTSELGKFQIQKEESIGSGLRRIKAILS</sequence>
<dbReference type="PROSITE" id="PS50860">
    <property type="entry name" value="AA_TRNA_LIGASE_II_ALA"/>
    <property type="match status" value="1"/>
</dbReference>
<proteinExistence type="inferred from homology"/>
<comment type="caution">
    <text evidence="11">The sequence shown here is derived from an EMBL/GenBank/DDBJ whole genome shotgun (WGS) entry which is preliminary data.</text>
</comment>
<keyword evidence="5" id="KW-0547">Nucleotide-binding</keyword>
<dbReference type="InterPro" id="IPR045864">
    <property type="entry name" value="aa-tRNA-synth_II/BPL/LPL"/>
</dbReference>
<evidence type="ECO:0000256" key="7">
    <source>
        <dbReference type="ARBA" id="ARBA00022884"/>
    </source>
</evidence>
<accession>A0A1F7W8L5</accession>
<dbReference type="InterPro" id="IPR002318">
    <property type="entry name" value="Ala-tRNA-lgiase_IIc"/>
</dbReference>
<dbReference type="InterPro" id="IPR018165">
    <property type="entry name" value="Ala-tRNA-synth_IIc_core"/>
</dbReference>
<dbReference type="Gene3D" id="3.30.54.20">
    <property type="match status" value="1"/>
</dbReference>
<dbReference type="CDD" id="cd00673">
    <property type="entry name" value="AlaRS_core"/>
    <property type="match status" value="1"/>
</dbReference>
<dbReference type="FunFam" id="3.30.980.10:FF:000004">
    <property type="entry name" value="Alanine--tRNA ligase, cytoplasmic"/>
    <property type="match status" value="1"/>
</dbReference>
<dbReference type="EMBL" id="MGFD01000017">
    <property type="protein sequence ID" value="OGL98728.1"/>
    <property type="molecule type" value="Genomic_DNA"/>
</dbReference>
<dbReference type="InterPro" id="IPR050058">
    <property type="entry name" value="Ala-tRNA_ligase"/>
</dbReference>
<keyword evidence="3" id="KW-0820">tRNA-binding</keyword>
<dbReference type="GO" id="GO:0004813">
    <property type="term" value="F:alanine-tRNA ligase activity"/>
    <property type="evidence" value="ECO:0007669"/>
    <property type="project" value="UniProtKB-EC"/>
</dbReference>
<comment type="similarity">
    <text evidence="1">Belongs to the class-II aminoacyl-tRNA synthetase family.</text>
</comment>
<keyword evidence="6" id="KW-0067">ATP-binding</keyword>
<evidence type="ECO:0000256" key="2">
    <source>
        <dbReference type="ARBA" id="ARBA00013168"/>
    </source>
</evidence>
<dbReference type="Pfam" id="PF07973">
    <property type="entry name" value="tRNA_SAD"/>
    <property type="match status" value="1"/>
</dbReference>
<dbReference type="InterPro" id="IPR018162">
    <property type="entry name" value="Ala-tRNA-ligase_IIc_anticod-bd"/>
</dbReference>
<dbReference type="GO" id="GO:0005829">
    <property type="term" value="C:cytosol"/>
    <property type="evidence" value="ECO:0007669"/>
    <property type="project" value="TreeGrafter"/>
</dbReference>
<dbReference type="EC" id="6.1.1.7" evidence="2"/>
<dbReference type="GO" id="GO:0002161">
    <property type="term" value="F:aminoacyl-tRNA deacylase activity"/>
    <property type="evidence" value="ECO:0007669"/>
    <property type="project" value="TreeGrafter"/>
</dbReference>
<dbReference type="InterPro" id="IPR018164">
    <property type="entry name" value="Ala-tRNA-synth_IIc_N"/>
</dbReference>
<dbReference type="AlphaFoldDB" id="A0A1F7W8L5"/>
<dbReference type="Gene3D" id="3.30.980.10">
    <property type="entry name" value="Threonyl-trna Synthetase, Chain A, domain 2"/>
    <property type="match status" value="1"/>
</dbReference>
<keyword evidence="8" id="KW-0648">Protein biosynthesis</keyword>
<dbReference type="SUPFAM" id="SSF55681">
    <property type="entry name" value="Class II aaRS and biotin synthetases"/>
    <property type="match status" value="1"/>
</dbReference>
<dbReference type="SMART" id="SM00863">
    <property type="entry name" value="tRNA_SAD"/>
    <property type="match status" value="1"/>
</dbReference>
<dbReference type="Pfam" id="PF01411">
    <property type="entry name" value="tRNA-synt_2c"/>
    <property type="match status" value="1"/>
</dbReference>
<dbReference type="PRINTS" id="PR00980">
    <property type="entry name" value="TRNASYNTHALA"/>
</dbReference>
<keyword evidence="9" id="KW-0030">Aminoacyl-tRNA synthetase</keyword>
<evidence type="ECO:0000259" key="10">
    <source>
        <dbReference type="PROSITE" id="PS50860"/>
    </source>
</evidence>
<dbReference type="SUPFAM" id="SSF55186">
    <property type="entry name" value="ThrRS/AlaRS common domain"/>
    <property type="match status" value="1"/>
</dbReference>
<evidence type="ECO:0000256" key="6">
    <source>
        <dbReference type="ARBA" id="ARBA00022840"/>
    </source>
</evidence>
<evidence type="ECO:0000256" key="4">
    <source>
        <dbReference type="ARBA" id="ARBA00022598"/>
    </source>
</evidence>
<gene>
    <name evidence="11" type="ORF">A2318_04020</name>
</gene>
<feature type="domain" description="Alanyl-transfer RNA synthetases family profile" evidence="10">
    <location>
        <begin position="1"/>
        <end position="627"/>
    </location>
</feature>
<name>A0A1F7W8L5_9BACT</name>
<dbReference type="SUPFAM" id="SSF101353">
    <property type="entry name" value="Putative anticodon-binding domain of alanyl-tRNA synthetase (AlaRS)"/>
    <property type="match status" value="1"/>
</dbReference>
<dbReference type="PANTHER" id="PTHR11777">
    <property type="entry name" value="ALANYL-TRNA SYNTHETASE"/>
    <property type="match status" value="1"/>
</dbReference>
<evidence type="ECO:0000313" key="11">
    <source>
        <dbReference type="EMBL" id="OGL98728.1"/>
    </source>
</evidence>
<dbReference type="GO" id="GO:0000049">
    <property type="term" value="F:tRNA binding"/>
    <property type="evidence" value="ECO:0007669"/>
    <property type="project" value="UniProtKB-KW"/>
</dbReference>
<evidence type="ECO:0000256" key="9">
    <source>
        <dbReference type="ARBA" id="ARBA00023146"/>
    </source>
</evidence>
<dbReference type="PANTHER" id="PTHR11777:SF9">
    <property type="entry name" value="ALANINE--TRNA LIGASE, CYTOPLASMIC"/>
    <property type="match status" value="1"/>
</dbReference>
<dbReference type="Gene3D" id="3.30.930.10">
    <property type="entry name" value="Bira Bifunctional Protein, Domain 2"/>
    <property type="match status" value="1"/>
</dbReference>
<evidence type="ECO:0000256" key="1">
    <source>
        <dbReference type="ARBA" id="ARBA00008226"/>
    </source>
</evidence>
<dbReference type="Proteomes" id="UP000177331">
    <property type="component" value="Unassembled WGS sequence"/>
</dbReference>
<dbReference type="InterPro" id="IPR018163">
    <property type="entry name" value="Thr/Ala-tRNA-synth_IIc_edit"/>
</dbReference>
<keyword evidence="7" id="KW-0694">RNA-binding</keyword>
<dbReference type="GO" id="GO:0005524">
    <property type="term" value="F:ATP binding"/>
    <property type="evidence" value="ECO:0007669"/>
    <property type="project" value="UniProtKB-KW"/>
</dbReference>
<dbReference type="NCBIfam" id="NF002436">
    <property type="entry name" value="PRK01584.1"/>
    <property type="match status" value="1"/>
</dbReference>
<evidence type="ECO:0000313" key="12">
    <source>
        <dbReference type="Proteomes" id="UP000177331"/>
    </source>
</evidence>
<evidence type="ECO:0000256" key="5">
    <source>
        <dbReference type="ARBA" id="ARBA00022741"/>
    </source>
</evidence>
<organism evidence="11 12">
    <name type="scientific">Candidatus Uhrbacteria bacterium RIFOXYB2_FULL_45_11</name>
    <dbReference type="NCBI Taxonomy" id="1802421"/>
    <lineage>
        <taxon>Bacteria</taxon>
        <taxon>Candidatus Uhriibacteriota</taxon>
    </lineage>
</organism>
<evidence type="ECO:0000256" key="8">
    <source>
        <dbReference type="ARBA" id="ARBA00022917"/>
    </source>
</evidence>
<keyword evidence="4" id="KW-0436">Ligase</keyword>
<dbReference type="InterPro" id="IPR012947">
    <property type="entry name" value="tRNA_SAD"/>
</dbReference>
<dbReference type="STRING" id="1802421.A2318_04020"/>
<dbReference type="GO" id="GO:0006419">
    <property type="term" value="P:alanyl-tRNA aminoacylation"/>
    <property type="evidence" value="ECO:0007669"/>
    <property type="project" value="InterPro"/>
</dbReference>
<reference evidence="11 12" key="1">
    <citation type="journal article" date="2016" name="Nat. Commun.">
        <title>Thousands of microbial genomes shed light on interconnected biogeochemical processes in an aquifer system.</title>
        <authorList>
            <person name="Anantharaman K."/>
            <person name="Brown C.T."/>
            <person name="Hug L.A."/>
            <person name="Sharon I."/>
            <person name="Castelle C.J."/>
            <person name="Probst A.J."/>
            <person name="Thomas B.C."/>
            <person name="Singh A."/>
            <person name="Wilkins M.J."/>
            <person name="Karaoz U."/>
            <person name="Brodie E.L."/>
            <person name="Williams K.H."/>
            <person name="Hubbard S.S."/>
            <person name="Banfield J.F."/>
        </authorList>
    </citation>
    <scope>NUCLEOTIDE SEQUENCE [LARGE SCALE GENOMIC DNA]</scope>
</reference>
<protein>
    <recommendedName>
        <fullName evidence="2">alanine--tRNA ligase</fullName>
        <ecNumber evidence="2">6.1.1.7</ecNumber>
    </recommendedName>
</protein>